<protein>
    <submittedName>
        <fullName evidence="2">Uncharacterized protein</fullName>
    </submittedName>
</protein>
<reference evidence="2" key="1">
    <citation type="submission" date="2019-08" db="EMBL/GenBank/DDBJ databases">
        <authorList>
            <person name="Kucharzyk K."/>
            <person name="Murdoch R.W."/>
            <person name="Higgins S."/>
            <person name="Loffler F."/>
        </authorList>
    </citation>
    <scope>NUCLEOTIDE SEQUENCE</scope>
</reference>
<dbReference type="EMBL" id="VSSQ01045435">
    <property type="protein sequence ID" value="MPM99333.1"/>
    <property type="molecule type" value="Genomic_DNA"/>
</dbReference>
<gene>
    <name evidence="2" type="ORF">SDC9_146524</name>
</gene>
<accession>A0A645EEY6</accession>
<feature type="transmembrane region" description="Helical" evidence="1">
    <location>
        <begin position="64"/>
        <end position="84"/>
    </location>
</feature>
<proteinExistence type="predicted"/>
<evidence type="ECO:0000256" key="1">
    <source>
        <dbReference type="SAM" id="Phobius"/>
    </source>
</evidence>
<dbReference type="AlphaFoldDB" id="A0A645EEY6"/>
<organism evidence="2">
    <name type="scientific">bioreactor metagenome</name>
    <dbReference type="NCBI Taxonomy" id="1076179"/>
    <lineage>
        <taxon>unclassified sequences</taxon>
        <taxon>metagenomes</taxon>
        <taxon>ecological metagenomes</taxon>
    </lineage>
</organism>
<keyword evidence="1" id="KW-0472">Membrane</keyword>
<evidence type="ECO:0000313" key="2">
    <source>
        <dbReference type="EMBL" id="MPM99333.1"/>
    </source>
</evidence>
<feature type="transmembrane region" description="Helical" evidence="1">
    <location>
        <begin position="12"/>
        <end position="31"/>
    </location>
</feature>
<keyword evidence="1" id="KW-0812">Transmembrane</keyword>
<name>A0A645EEY6_9ZZZZ</name>
<comment type="caution">
    <text evidence="2">The sequence shown here is derived from an EMBL/GenBank/DDBJ whole genome shotgun (WGS) entry which is preliminary data.</text>
</comment>
<keyword evidence="1" id="KW-1133">Transmembrane helix</keyword>
<sequence length="85" mass="9239">MLRIKDIQFCDGILAVLHSSGAVGMGAYGPAFPGMVTGDVVPVDIAQLGAAPDFFLQDRLDEQWLLHVFPPNIFICYCLIISVMV</sequence>